<keyword evidence="2" id="KW-0274">FAD</keyword>
<dbReference type="GO" id="GO:0071949">
    <property type="term" value="F:FAD binding"/>
    <property type="evidence" value="ECO:0007669"/>
    <property type="project" value="InterPro"/>
</dbReference>
<evidence type="ECO:0000313" key="6">
    <source>
        <dbReference type="Proteomes" id="UP000308199"/>
    </source>
</evidence>
<sequence>MSSNPLDDVSKYAFVPAGNREWNTCLDPGTLSMHWMQAATTSAFSSSHIDAAGSATWNRILCGENIWWMARELTPSTSYGWSDTVESWYVAYLKPGDDLYMRPARNFGPNTKTSQEQECWHRIEEYRRDQAFAAESCVDKPSRWAISHMRGLPSYVDGRVALLGDSAHAMATHLGAGAGQAIEDGFVLGQLLSQRLVTRANVSLALKVYDAVRRPFGNGMVERSRQTGFLYEFNELPEFIDKHKLRDSSKVELEKLAKEIYKKWEVQWSALPDVEWKLAEKMLRNALDVSSGHDKPIMANL</sequence>
<dbReference type="OrthoDB" id="417877at2759"/>
<dbReference type="InterPro" id="IPR002938">
    <property type="entry name" value="FAD-bd"/>
</dbReference>
<protein>
    <recommendedName>
        <fullName evidence="4">FAD-binding domain-containing protein</fullName>
    </recommendedName>
</protein>
<dbReference type="Pfam" id="PF01494">
    <property type="entry name" value="FAD_binding_3"/>
    <property type="match status" value="1"/>
</dbReference>
<comment type="caution">
    <text evidence="5">The sequence shown here is derived from an EMBL/GenBank/DDBJ whole genome shotgun (WGS) entry which is preliminary data.</text>
</comment>
<evidence type="ECO:0000256" key="1">
    <source>
        <dbReference type="ARBA" id="ARBA00022630"/>
    </source>
</evidence>
<proteinExistence type="predicted"/>
<dbReference type="InterPro" id="IPR036188">
    <property type="entry name" value="FAD/NAD-bd_sf"/>
</dbReference>
<evidence type="ECO:0000256" key="2">
    <source>
        <dbReference type="ARBA" id="ARBA00022827"/>
    </source>
</evidence>
<evidence type="ECO:0000313" key="5">
    <source>
        <dbReference type="EMBL" id="THH03319.1"/>
    </source>
</evidence>
<accession>A0A4S4KWX1</accession>
<dbReference type="SUPFAM" id="SSF51905">
    <property type="entry name" value="FAD/NAD(P)-binding domain"/>
    <property type="match status" value="1"/>
</dbReference>
<name>A0A4S4KWX1_9AGAM</name>
<dbReference type="EMBL" id="SGPK01000468">
    <property type="protein sequence ID" value="THH03319.1"/>
    <property type="molecule type" value="Genomic_DNA"/>
</dbReference>
<keyword evidence="6" id="KW-1185">Reference proteome</keyword>
<dbReference type="Proteomes" id="UP000308199">
    <property type="component" value="Unassembled WGS sequence"/>
</dbReference>
<organism evidence="5 6">
    <name type="scientific">Phellinidium pouzarii</name>
    <dbReference type="NCBI Taxonomy" id="167371"/>
    <lineage>
        <taxon>Eukaryota</taxon>
        <taxon>Fungi</taxon>
        <taxon>Dikarya</taxon>
        <taxon>Basidiomycota</taxon>
        <taxon>Agaricomycotina</taxon>
        <taxon>Agaricomycetes</taxon>
        <taxon>Hymenochaetales</taxon>
        <taxon>Hymenochaetaceae</taxon>
        <taxon>Phellinidium</taxon>
    </lineage>
</organism>
<dbReference type="Gene3D" id="3.50.50.60">
    <property type="entry name" value="FAD/NAD(P)-binding domain"/>
    <property type="match status" value="1"/>
</dbReference>
<dbReference type="PANTHER" id="PTHR46720:SF3">
    <property type="entry name" value="FAD-BINDING DOMAIN-CONTAINING PROTEIN-RELATED"/>
    <property type="match status" value="1"/>
</dbReference>
<dbReference type="AlphaFoldDB" id="A0A4S4KWX1"/>
<keyword evidence="3" id="KW-0560">Oxidoreductase</keyword>
<reference evidence="5 6" key="1">
    <citation type="submission" date="2019-02" db="EMBL/GenBank/DDBJ databases">
        <title>Genome sequencing of the rare red list fungi Phellinidium pouzarii.</title>
        <authorList>
            <person name="Buettner E."/>
            <person name="Kellner H."/>
        </authorList>
    </citation>
    <scope>NUCLEOTIDE SEQUENCE [LARGE SCALE GENOMIC DNA]</scope>
    <source>
        <strain evidence="5 6">DSM 108285</strain>
    </source>
</reference>
<dbReference type="PRINTS" id="PR00420">
    <property type="entry name" value="RNGMNOXGNASE"/>
</dbReference>
<evidence type="ECO:0000259" key="4">
    <source>
        <dbReference type="Pfam" id="PF01494"/>
    </source>
</evidence>
<dbReference type="GO" id="GO:0044550">
    <property type="term" value="P:secondary metabolite biosynthetic process"/>
    <property type="evidence" value="ECO:0007669"/>
    <property type="project" value="TreeGrafter"/>
</dbReference>
<dbReference type="PANTHER" id="PTHR46720">
    <property type="entry name" value="HYDROXYLASE, PUTATIVE (AFU_ORTHOLOGUE AFUA_3G01460)-RELATED"/>
    <property type="match status" value="1"/>
</dbReference>
<keyword evidence="1" id="KW-0285">Flavoprotein</keyword>
<dbReference type="InterPro" id="IPR051104">
    <property type="entry name" value="FAD_monoxygenase"/>
</dbReference>
<feature type="domain" description="FAD-binding" evidence="4">
    <location>
        <begin position="111"/>
        <end position="224"/>
    </location>
</feature>
<dbReference type="GO" id="GO:0016491">
    <property type="term" value="F:oxidoreductase activity"/>
    <property type="evidence" value="ECO:0007669"/>
    <property type="project" value="UniProtKB-KW"/>
</dbReference>
<evidence type="ECO:0000256" key="3">
    <source>
        <dbReference type="ARBA" id="ARBA00023002"/>
    </source>
</evidence>
<gene>
    <name evidence="5" type="ORF">EW145_g6350</name>
</gene>